<dbReference type="PIRSF" id="PIRSF016498">
    <property type="entry name" value="UCP016498"/>
    <property type="match status" value="1"/>
</dbReference>
<dbReference type="EMBL" id="NMUF01000060">
    <property type="protein sequence ID" value="RFA95295.1"/>
    <property type="molecule type" value="Genomic_DNA"/>
</dbReference>
<dbReference type="EMBL" id="NMUE01000037">
    <property type="protein sequence ID" value="RFA94455.1"/>
    <property type="molecule type" value="Genomic_DNA"/>
</dbReference>
<organism evidence="1 4">
    <name type="scientific">Pyrobaculum aerophilum</name>
    <dbReference type="NCBI Taxonomy" id="13773"/>
    <lineage>
        <taxon>Archaea</taxon>
        <taxon>Thermoproteota</taxon>
        <taxon>Thermoprotei</taxon>
        <taxon>Thermoproteales</taxon>
        <taxon>Thermoproteaceae</taxon>
        <taxon>Pyrobaculum</taxon>
    </lineage>
</organism>
<accession>A0A371QW64</accession>
<dbReference type="Proteomes" id="UP000257123">
    <property type="component" value="Unassembled WGS sequence"/>
</dbReference>
<dbReference type="Pfam" id="PF09969">
    <property type="entry name" value="DUF2203"/>
    <property type="match status" value="1"/>
</dbReference>
<dbReference type="InterPro" id="IPR018699">
    <property type="entry name" value="DUF2203"/>
</dbReference>
<dbReference type="RefSeq" id="WP_116421640.1">
    <property type="nucleotide sequence ID" value="NZ_NMUE01000037.1"/>
</dbReference>
<evidence type="ECO:0008006" key="5">
    <source>
        <dbReference type="Google" id="ProtNLM"/>
    </source>
</evidence>
<dbReference type="Proteomes" id="UP000256877">
    <property type="component" value="Unassembled WGS sequence"/>
</dbReference>
<name>A0A371QW64_9CREN</name>
<comment type="caution">
    <text evidence="1">The sequence shown here is derived from an EMBL/GenBank/DDBJ whole genome shotgun (WGS) entry which is preliminary data.</text>
</comment>
<evidence type="ECO:0000313" key="1">
    <source>
        <dbReference type="EMBL" id="RFA94455.1"/>
    </source>
</evidence>
<gene>
    <name evidence="1" type="ORF">CGL51_10120</name>
    <name evidence="2" type="ORF">CGL52_13120</name>
</gene>
<protein>
    <recommendedName>
        <fullName evidence="5">DUF2203 domain-containing protein</fullName>
    </recommendedName>
</protein>
<proteinExistence type="predicted"/>
<evidence type="ECO:0000313" key="3">
    <source>
        <dbReference type="Proteomes" id="UP000256877"/>
    </source>
</evidence>
<evidence type="ECO:0000313" key="2">
    <source>
        <dbReference type="EMBL" id="RFA95295.1"/>
    </source>
</evidence>
<reference evidence="3 4" key="1">
    <citation type="submission" date="2017-07" db="EMBL/GenBank/DDBJ databases">
        <title>Draft genome sequence of aerobic hyperthermophilic archaea, Pyrobaculum aerophilum YKB31 and YKB32.</title>
        <authorList>
            <person name="Mochizuki T."/>
            <person name="Berliner A.J."/>
            <person name="Yoshida-Takashima Y."/>
            <person name="Takaki Y."/>
            <person name="Nunoura T."/>
            <person name="Takai K."/>
        </authorList>
    </citation>
    <scope>NUCLEOTIDE SEQUENCE [LARGE SCALE GENOMIC DNA]</scope>
    <source>
        <strain evidence="1 4">YKB31</strain>
        <strain evidence="2 3">YKB32</strain>
    </source>
</reference>
<dbReference type="AlphaFoldDB" id="A0A371QW64"/>
<sequence length="111" mass="13114">MRLFTLKEANEIIKELRPLLLPVVQAARRWDSLTPQEMEEMERQAEWLLKAAAEMGFIIRDFVNGIVDFPAVTKNGEFVYLCWKVDEPEVMFYHGPEGFRGRRRINPELFQ</sequence>
<evidence type="ECO:0000313" key="4">
    <source>
        <dbReference type="Proteomes" id="UP000257123"/>
    </source>
</evidence>
<dbReference type="OrthoDB" id="7857at2157"/>